<keyword evidence="1" id="KW-0472">Membrane</keyword>
<gene>
    <name evidence="2" type="ORF">B277_08165</name>
    <name evidence="3" type="ORF">CWN80_05085</name>
</gene>
<dbReference type="Proteomes" id="UP000004474">
    <property type="component" value="Unassembled WGS sequence"/>
</dbReference>
<dbReference type="OrthoDB" id="4793422at2"/>
<comment type="caution">
    <text evidence="2">The sequence shown here is derived from an EMBL/GenBank/DDBJ whole genome shotgun (WGS) entry which is preliminary data.</text>
</comment>
<reference evidence="3" key="3">
    <citation type="submission" date="2017-11" db="EMBL/GenBank/DDBJ databases">
        <authorList>
            <person name="Seuylemezian A."/>
            <person name="Cooper K."/>
            <person name="Vaishampayan P."/>
        </authorList>
    </citation>
    <scope>NUCLEOTIDE SEQUENCE</scope>
    <source>
        <strain evidence="3">PVAS-1</strain>
    </source>
</reference>
<keyword evidence="5" id="KW-1185">Reference proteome</keyword>
<keyword evidence="1" id="KW-1133">Transmembrane helix</keyword>
<name>K1DY71_9MICO</name>
<dbReference type="Proteomes" id="UP000288711">
    <property type="component" value="Unassembled WGS sequence"/>
</dbReference>
<evidence type="ECO:0000313" key="2">
    <source>
        <dbReference type="EMBL" id="EKA61339.1"/>
    </source>
</evidence>
<sequence length="143" mass="15478">MTTLGAVEVILLAGCVVIALWLVLLWLRRRALAAHGPVCPCALRLPGSPRWRLGLLRLRSESLEWFRVSGLSTHASYSWDREGLEISTPSSESVSMPGLAAAVSLRLTGEEGHLADLAVEPKIYPAVRSWLESAPPGRGVNVT</sequence>
<dbReference type="InterPro" id="IPR019675">
    <property type="entry name" value="DUF2550"/>
</dbReference>
<dbReference type="RefSeq" id="WP_007926974.1">
    <property type="nucleotide sequence ID" value="NZ_ALWX01000033.1"/>
</dbReference>
<accession>K1DY71</accession>
<reference evidence="3 5" key="1">
    <citation type="journal article" date="2009" name="Int. J. Syst. Evol. Microbiol.">
        <title>Janibacter hoylei sp. nov., Bacillus isronensis sp. nov. and Bacillus aryabhattai sp. nov., isolated from cryotubes used for collecting air from the upper atmosphere.</title>
        <authorList>
            <person name="Shivaji S."/>
            <person name="Chaturvedi P."/>
            <person name="Begum Z."/>
            <person name="Pindi P.K."/>
            <person name="Manorama R."/>
            <person name="Padmanaban D.A."/>
            <person name="Shouche Y.S."/>
            <person name="Pawar S."/>
            <person name="Vaishampayan P."/>
            <person name="Dutt C.B."/>
            <person name="Datta G.N."/>
            <person name="Manchanda R.K."/>
            <person name="Rao U.R."/>
            <person name="Bhargava P.M."/>
            <person name="Narlikar J.V."/>
        </authorList>
    </citation>
    <scope>NUCLEOTIDE SEQUENCE [LARGE SCALE GENOMIC DNA]</scope>
    <source>
        <strain evidence="3 5">PVAS-1</strain>
    </source>
</reference>
<dbReference type="PATRIC" id="fig|1210046.3.peg.1562"/>
<reference evidence="2 4" key="2">
    <citation type="journal article" date="2012" name="J. Bacteriol.">
        <title>Genome Sequence of Janibacter hoylei MTCC8307, Isolated from the Stratospheric Air.</title>
        <authorList>
            <person name="Pawar S.P."/>
            <person name="Dhotre D.P."/>
            <person name="Shetty S.A."/>
            <person name="Chowdhury S.P."/>
            <person name="Chaudhari B.L."/>
            <person name="Shouche Y.S."/>
        </authorList>
    </citation>
    <scope>NUCLEOTIDE SEQUENCE [LARGE SCALE GENOMIC DNA]</scope>
    <source>
        <strain evidence="2 4">PVAS-1</strain>
    </source>
</reference>
<evidence type="ECO:0000313" key="5">
    <source>
        <dbReference type="Proteomes" id="UP000288711"/>
    </source>
</evidence>
<organism evidence="2 4">
    <name type="scientific">Janibacter hoylei PVAS-1</name>
    <dbReference type="NCBI Taxonomy" id="1210046"/>
    <lineage>
        <taxon>Bacteria</taxon>
        <taxon>Bacillati</taxon>
        <taxon>Actinomycetota</taxon>
        <taxon>Actinomycetes</taxon>
        <taxon>Micrococcales</taxon>
        <taxon>Intrasporangiaceae</taxon>
        <taxon>Janibacter</taxon>
    </lineage>
</organism>
<dbReference type="EMBL" id="ALWX01000033">
    <property type="protein sequence ID" value="EKA61339.1"/>
    <property type="molecule type" value="Genomic_DNA"/>
</dbReference>
<evidence type="ECO:0000313" key="4">
    <source>
        <dbReference type="Proteomes" id="UP000004474"/>
    </source>
</evidence>
<dbReference type="STRING" id="1210046.B277_08165"/>
<evidence type="ECO:0000313" key="3">
    <source>
        <dbReference type="EMBL" id="RWU84515.1"/>
    </source>
</evidence>
<protein>
    <submittedName>
        <fullName evidence="3">DUF2550 domain-containing protein</fullName>
    </submittedName>
</protein>
<dbReference type="Pfam" id="PF10739">
    <property type="entry name" value="DUF2550"/>
    <property type="match status" value="1"/>
</dbReference>
<dbReference type="AlphaFoldDB" id="K1DY71"/>
<dbReference type="EMBL" id="PIPF01000004">
    <property type="protein sequence ID" value="RWU84515.1"/>
    <property type="molecule type" value="Genomic_DNA"/>
</dbReference>
<feature type="transmembrane region" description="Helical" evidence="1">
    <location>
        <begin position="6"/>
        <end position="27"/>
    </location>
</feature>
<keyword evidence="1" id="KW-0812">Transmembrane</keyword>
<evidence type="ECO:0000256" key="1">
    <source>
        <dbReference type="SAM" id="Phobius"/>
    </source>
</evidence>
<proteinExistence type="predicted"/>